<gene>
    <name evidence="3 5" type="primary">minE</name>
    <name evidence="5" type="ORF">NO713_03478</name>
</gene>
<evidence type="ECO:0000256" key="4">
    <source>
        <dbReference type="SAM" id="MobiDB-lite"/>
    </source>
</evidence>
<sequence length="161" mass="18265">MKINEILERLFPRNNQSSREAAKRRLKFVLAHDRADLPPEMVEAMRKEILEVVSRYVEIDTNDSEFNLESDNRVTALVANLPIRRVKQKALVDSVEPEVTPEPQPEPSQAEKTDKIEKPPEPLTESSEPSPTPLGKAGAAEEEKQGKKPKAEEEKKTRTQE</sequence>
<dbReference type="Pfam" id="PF03776">
    <property type="entry name" value="MinE"/>
    <property type="match status" value="1"/>
</dbReference>
<keyword evidence="3 5" id="KW-0132">Cell division</keyword>
<dbReference type="KEGG" id="ppsu:NO713_03478"/>
<evidence type="ECO:0000256" key="3">
    <source>
        <dbReference type="HAMAP-Rule" id="MF_00262"/>
    </source>
</evidence>
<dbReference type="AlphaFoldDB" id="A0A9W4G7C2"/>
<protein>
    <recommendedName>
        <fullName evidence="3">Cell division topological specificity factor</fullName>
    </recommendedName>
</protein>
<name>A0A9W4G7C2_9CYAN</name>
<feature type="region of interest" description="Disordered" evidence="4">
    <location>
        <begin position="90"/>
        <end position="161"/>
    </location>
</feature>
<dbReference type="InterPro" id="IPR005527">
    <property type="entry name" value="MinE"/>
</dbReference>
<dbReference type="Gene3D" id="3.30.1070.10">
    <property type="entry name" value="Cell division topological specificity factor MinE"/>
    <property type="match status" value="1"/>
</dbReference>
<dbReference type="SUPFAM" id="SSF55229">
    <property type="entry name" value="Cell division protein MinE topological specificity domain"/>
    <property type="match status" value="1"/>
</dbReference>
<dbReference type="EMBL" id="LR882967">
    <property type="protein sequence ID" value="CAD5965561.1"/>
    <property type="molecule type" value="Genomic_DNA"/>
</dbReference>
<keyword evidence="3" id="KW-0131">Cell cycle</keyword>
<evidence type="ECO:0000313" key="6">
    <source>
        <dbReference type="Proteomes" id="UP001153719"/>
    </source>
</evidence>
<dbReference type="HAMAP" id="MF_00262">
    <property type="entry name" value="MinE"/>
    <property type="match status" value="1"/>
</dbReference>
<evidence type="ECO:0000256" key="1">
    <source>
        <dbReference type="ARBA" id="ARBA00008168"/>
    </source>
</evidence>
<dbReference type="RefSeq" id="WP_254174262.1">
    <property type="nucleotide sequence ID" value="NZ_LR882967.1"/>
</dbReference>
<dbReference type="NCBIfam" id="TIGR01215">
    <property type="entry name" value="minE"/>
    <property type="match status" value="1"/>
</dbReference>
<feature type="compositionally biased region" description="Basic and acidic residues" evidence="4">
    <location>
        <begin position="139"/>
        <end position="161"/>
    </location>
</feature>
<evidence type="ECO:0000313" key="5">
    <source>
        <dbReference type="EMBL" id="CAD5965561.1"/>
    </source>
</evidence>
<accession>A0A9W4G7C2</accession>
<comment type="function">
    <text evidence="2 3">Prevents the cell division inhibition by proteins MinC and MinD at internal division sites while permitting inhibition at polar sites. This ensures cell division at the proper site by restricting the formation of a division septum at the midpoint of the long axis of the cell.</text>
</comment>
<proteinExistence type="inferred from homology"/>
<organism evidence="5 6">
    <name type="scientific">Planktothrix pseudagardhii</name>
    <dbReference type="NCBI Taxonomy" id="132604"/>
    <lineage>
        <taxon>Bacteria</taxon>
        <taxon>Bacillati</taxon>
        <taxon>Cyanobacteriota</taxon>
        <taxon>Cyanophyceae</taxon>
        <taxon>Oscillatoriophycideae</taxon>
        <taxon>Oscillatoriales</taxon>
        <taxon>Microcoleaceae</taxon>
        <taxon>Planktothrix</taxon>
    </lineage>
</organism>
<reference evidence="5" key="1">
    <citation type="submission" date="2020-09" db="EMBL/GenBank/DDBJ databases">
        <authorList>
            <person name="Blom J."/>
        </authorList>
    </citation>
    <scope>NUCLEOTIDE SEQUENCE</scope>
    <source>
        <strain evidence="5">No.713</strain>
    </source>
</reference>
<evidence type="ECO:0000256" key="2">
    <source>
        <dbReference type="ARBA" id="ARBA00025265"/>
    </source>
</evidence>
<dbReference type="Proteomes" id="UP001153719">
    <property type="component" value="Chromosome"/>
</dbReference>
<feature type="compositionally biased region" description="Basic and acidic residues" evidence="4">
    <location>
        <begin position="109"/>
        <end position="120"/>
    </location>
</feature>
<dbReference type="GO" id="GO:0032955">
    <property type="term" value="P:regulation of division septum assembly"/>
    <property type="evidence" value="ECO:0007669"/>
    <property type="project" value="InterPro"/>
</dbReference>
<dbReference type="InterPro" id="IPR036707">
    <property type="entry name" value="MinE_sf"/>
</dbReference>
<comment type="similarity">
    <text evidence="1 3">Belongs to the MinE family.</text>
</comment>
<keyword evidence="6" id="KW-1185">Reference proteome</keyword>
<dbReference type="GO" id="GO:0051301">
    <property type="term" value="P:cell division"/>
    <property type="evidence" value="ECO:0007669"/>
    <property type="project" value="UniProtKB-KW"/>
</dbReference>